<name>A0ABV4B526_9BURK</name>
<accession>A0ABV4B526</accession>
<keyword evidence="2" id="KW-1185">Reference proteome</keyword>
<proteinExistence type="predicted"/>
<evidence type="ECO:0000313" key="2">
    <source>
        <dbReference type="Proteomes" id="UP001562178"/>
    </source>
</evidence>
<gene>
    <name evidence="1" type="primary">gpM</name>
    <name evidence="1" type="ORF">AB7A72_15655</name>
</gene>
<dbReference type="Pfam" id="PF05944">
    <property type="entry name" value="Phage_term_smal"/>
    <property type="match status" value="1"/>
</dbReference>
<organism evidence="1 2">
    <name type="scientific">Comamonas sediminis</name>
    <dbReference type="NCBI Taxonomy" id="1783360"/>
    <lineage>
        <taxon>Bacteria</taxon>
        <taxon>Pseudomonadati</taxon>
        <taxon>Pseudomonadota</taxon>
        <taxon>Betaproteobacteria</taxon>
        <taxon>Burkholderiales</taxon>
        <taxon>Comamonadaceae</taxon>
        <taxon>Comamonas</taxon>
    </lineage>
</organism>
<protein>
    <submittedName>
        <fullName evidence="1">Phage terminase small subunit</fullName>
    </submittedName>
</protein>
<comment type="caution">
    <text evidence="1">The sequence shown here is derived from an EMBL/GenBank/DDBJ whole genome shotgun (WGS) entry which is preliminary data.</text>
</comment>
<dbReference type="Proteomes" id="UP001562178">
    <property type="component" value="Unassembled WGS sequence"/>
</dbReference>
<sequence length="241" mass="26835">MPLSPAQRHRLRVLTEKEERRAAAESEFGATRGEAFELNMAQLYEFKKRLKDVQSTEGKAVLKRSMLPELDPYINTVLATDGGQPNEVLMTALVWNIDAGNYLRAIELADYALRHKLPLPDQYKRNLPTLLQDEISEAILLGTLKGDEAMQVAGTVLQMTEQLDSHDQAKAKLYKAGAYALLGRTSQPSEYHKTVPIAVAQQALPLLRRAMELFAGIGVKKDIERLESRVNGKKPDAPQAS</sequence>
<evidence type="ECO:0000313" key="1">
    <source>
        <dbReference type="EMBL" id="MEY2252453.1"/>
    </source>
</evidence>
<dbReference type="InterPro" id="IPR010270">
    <property type="entry name" value="Phage_P2_GpM"/>
</dbReference>
<reference evidence="1 2" key="1">
    <citation type="journal article" date="2016" name="Int. J. Syst. Evol. Microbiol.">
        <title>Description of Comamonas sediminis sp. nov., isolated from lagoon sediments.</title>
        <authorList>
            <person name="Subhash Y."/>
            <person name="Bang J.J."/>
            <person name="You T.H."/>
            <person name="Lee S.S."/>
        </authorList>
    </citation>
    <scope>NUCLEOTIDE SEQUENCE [LARGE SCALE GENOMIC DNA]</scope>
    <source>
        <strain evidence="1 2">JCM 31169</strain>
    </source>
</reference>
<dbReference type="EMBL" id="JBGBDC010000006">
    <property type="protein sequence ID" value="MEY2252453.1"/>
    <property type="molecule type" value="Genomic_DNA"/>
</dbReference>
<dbReference type="RefSeq" id="WP_369460484.1">
    <property type="nucleotide sequence ID" value="NZ_JBGBDC010000006.1"/>
</dbReference>